<sequence length="416" mass="44741">MPSNFRPRLRPRRRLLALTLLALAVLLAHVRLLDEVALSLPQADAPPPPIEVAFVRELAPTVPPPPPAAPPKPPPPPPVAKAPPKPAEAASAPKPREEPPREEPPQELPKEAAQEPSAQDAAAAEAAASAPQAAASAPAETASTVAKAASDPAPAASAPAAVAAASAPLPPDPAASAVPVAPVDPAATAVADPLRDWPPSTQLEYELGGWYRGEVHGSARVLWLRQDRRYQVRLEVVVGPGFAPLMTRRMTSDGEVNSRGLSPRRYDEETQLGFLSPRRATVRFEDDAIVLANGSRRVPMAGVQDSASQFVQLTWLFTLQPSLLRRGNAVELPLALPRRLDPWTYDVLGEEEIETPLGRLSAVHVKPRREPVAGEVMTAEAWFAPSLQYLPVRLLIRQSADVWADLRLKRLPLQSR</sequence>
<keyword evidence="3" id="KW-1185">Reference proteome</keyword>
<protein>
    <submittedName>
        <fullName evidence="2">DUF3108 domain-containing protein</fullName>
    </submittedName>
</protein>
<feature type="region of interest" description="Disordered" evidence="1">
    <location>
        <begin position="60"/>
        <end position="135"/>
    </location>
</feature>
<feature type="compositionally biased region" description="Pro residues" evidence="1">
    <location>
        <begin position="61"/>
        <end position="86"/>
    </location>
</feature>
<dbReference type="InterPro" id="IPR021457">
    <property type="entry name" value="DUF3108"/>
</dbReference>
<name>A0ABU5IDA5_9BURK</name>
<accession>A0ABU5IDA5</accession>
<gene>
    <name evidence="2" type="ORF">SM757_07920</name>
</gene>
<proteinExistence type="predicted"/>
<organism evidence="2 3">
    <name type="scientific">Azohydromonas lata</name>
    <dbReference type="NCBI Taxonomy" id="45677"/>
    <lineage>
        <taxon>Bacteria</taxon>
        <taxon>Pseudomonadati</taxon>
        <taxon>Pseudomonadota</taxon>
        <taxon>Betaproteobacteria</taxon>
        <taxon>Burkholderiales</taxon>
        <taxon>Sphaerotilaceae</taxon>
        <taxon>Azohydromonas</taxon>
    </lineage>
</organism>
<dbReference type="RefSeq" id="WP_322465032.1">
    <property type="nucleotide sequence ID" value="NZ_JAXOJX010000009.1"/>
</dbReference>
<feature type="compositionally biased region" description="Low complexity" evidence="1">
    <location>
        <begin position="114"/>
        <end position="135"/>
    </location>
</feature>
<evidence type="ECO:0000313" key="2">
    <source>
        <dbReference type="EMBL" id="MDZ5456500.1"/>
    </source>
</evidence>
<dbReference type="EMBL" id="JAXOJX010000009">
    <property type="protein sequence ID" value="MDZ5456500.1"/>
    <property type="molecule type" value="Genomic_DNA"/>
</dbReference>
<reference evidence="2 3" key="1">
    <citation type="submission" date="2023-11" db="EMBL/GenBank/DDBJ databases">
        <title>Draft genome of Azohydromonas lata strain H1 (DSM1123), a polyhydroxyalkanoate producer.</title>
        <authorList>
            <person name="Traversa D."/>
            <person name="D'Addabbo P."/>
            <person name="Pazzani C."/>
            <person name="Manzari C."/>
            <person name="Chiara M."/>
            <person name="Scrascia M."/>
        </authorList>
    </citation>
    <scope>NUCLEOTIDE SEQUENCE [LARGE SCALE GENOMIC DNA]</scope>
    <source>
        <strain evidence="2 3">H1</strain>
    </source>
</reference>
<feature type="compositionally biased region" description="Basic and acidic residues" evidence="1">
    <location>
        <begin position="94"/>
        <end position="113"/>
    </location>
</feature>
<evidence type="ECO:0000313" key="3">
    <source>
        <dbReference type="Proteomes" id="UP001293718"/>
    </source>
</evidence>
<comment type="caution">
    <text evidence="2">The sequence shown here is derived from an EMBL/GenBank/DDBJ whole genome shotgun (WGS) entry which is preliminary data.</text>
</comment>
<evidence type="ECO:0000256" key="1">
    <source>
        <dbReference type="SAM" id="MobiDB-lite"/>
    </source>
</evidence>
<dbReference type="Pfam" id="PF11306">
    <property type="entry name" value="DUF3108"/>
    <property type="match status" value="1"/>
</dbReference>
<dbReference type="Proteomes" id="UP001293718">
    <property type="component" value="Unassembled WGS sequence"/>
</dbReference>